<proteinExistence type="predicted"/>
<dbReference type="PANTHER" id="PTHR43194">
    <property type="entry name" value="HYDROLASE ALPHA/BETA FOLD FAMILY"/>
    <property type="match status" value="1"/>
</dbReference>
<dbReference type="Gene3D" id="3.40.50.1820">
    <property type="entry name" value="alpha/beta hydrolase"/>
    <property type="match status" value="1"/>
</dbReference>
<dbReference type="AlphaFoldDB" id="A0A6A6JHC8"/>
<dbReference type="EMBL" id="ML986495">
    <property type="protein sequence ID" value="KAF2275812.1"/>
    <property type="molecule type" value="Genomic_DNA"/>
</dbReference>
<dbReference type="Proteomes" id="UP000800097">
    <property type="component" value="Unassembled WGS sequence"/>
</dbReference>
<organism evidence="2 3">
    <name type="scientific">Westerdykella ornata</name>
    <dbReference type="NCBI Taxonomy" id="318751"/>
    <lineage>
        <taxon>Eukaryota</taxon>
        <taxon>Fungi</taxon>
        <taxon>Dikarya</taxon>
        <taxon>Ascomycota</taxon>
        <taxon>Pezizomycotina</taxon>
        <taxon>Dothideomycetes</taxon>
        <taxon>Pleosporomycetidae</taxon>
        <taxon>Pleosporales</taxon>
        <taxon>Sporormiaceae</taxon>
        <taxon>Westerdykella</taxon>
    </lineage>
</organism>
<evidence type="ECO:0000313" key="3">
    <source>
        <dbReference type="Proteomes" id="UP000800097"/>
    </source>
</evidence>
<accession>A0A6A6JHC8</accession>
<dbReference type="OrthoDB" id="408373at2759"/>
<dbReference type="PANTHER" id="PTHR43194:SF2">
    <property type="entry name" value="PEROXISOMAL MEMBRANE PROTEIN LPX1"/>
    <property type="match status" value="1"/>
</dbReference>
<evidence type="ECO:0000313" key="2">
    <source>
        <dbReference type="EMBL" id="KAF2275812.1"/>
    </source>
</evidence>
<dbReference type="InterPro" id="IPR050228">
    <property type="entry name" value="Carboxylesterase_BioH"/>
</dbReference>
<reference evidence="2" key="1">
    <citation type="journal article" date="2020" name="Stud. Mycol.">
        <title>101 Dothideomycetes genomes: a test case for predicting lifestyles and emergence of pathogens.</title>
        <authorList>
            <person name="Haridas S."/>
            <person name="Albert R."/>
            <person name="Binder M."/>
            <person name="Bloem J."/>
            <person name="Labutti K."/>
            <person name="Salamov A."/>
            <person name="Andreopoulos B."/>
            <person name="Baker S."/>
            <person name="Barry K."/>
            <person name="Bills G."/>
            <person name="Bluhm B."/>
            <person name="Cannon C."/>
            <person name="Castanera R."/>
            <person name="Culley D."/>
            <person name="Daum C."/>
            <person name="Ezra D."/>
            <person name="Gonzalez J."/>
            <person name="Henrissat B."/>
            <person name="Kuo A."/>
            <person name="Liang C."/>
            <person name="Lipzen A."/>
            <person name="Lutzoni F."/>
            <person name="Magnuson J."/>
            <person name="Mondo S."/>
            <person name="Nolan M."/>
            <person name="Ohm R."/>
            <person name="Pangilinan J."/>
            <person name="Park H.-J."/>
            <person name="Ramirez L."/>
            <person name="Alfaro M."/>
            <person name="Sun H."/>
            <person name="Tritt A."/>
            <person name="Yoshinaga Y."/>
            <person name="Zwiers L.-H."/>
            <person name="Turgeon B."/>
            <person name="Goodwin S."/>
            <person name="Spatafora J."/>
            <person name="Crous P."/>
            <person name="Grigoriev I."/>
        </authorList>
    </citation>
    <scope>NUCLEOTIDE SEQUENCE</scope>
    <source>
        <strain evidence="2">CBS 379.55</strain>
    </source>
</reference>
<dbReference type="InterPro" id="IPR029058">
    <property type="entry name" value="AB_hydrolase_fold"/>
</dbReference>
<name>A0A6A6JHC8_WESOR</name>
<keyword evidence="3" id="KW-1185">Reference proteome</keyword>
<evidence type="ECO:0000259" key="1">
    <source>
        <dbReference type="Pfam" id="PF12697"/>
    </source>
</evidence>
<dbReference type="GO" id="GO:0016787">
    <property type="term" value="F:hydrolase activity"/>
    <property type="evidence" value="ECO:0007669"/>
    <property type="project" value="UniProtKB-KW"/>
</dbReference>
<dbReference type="GeneID" id="54551631"/>
<sequence length="450" mass="49743">MGNSSWNDLPSALGDSFSKFTSLLSSDPQLKAFVTTDTINKPVTFAYKSSGSDNSLLITVTNGSAKASTGSAKDALFTLSAPPEHWEKYFQKVPVAPYQSYWGMVGLNLKKEGAEIQGDQTAMAQWSHVWRRVLELAHDAHCGPMEEAEDEPEQKEDHITGRYVYLETSVWGRVKVFYEWAGNGKQQIVFLHNGGADSRQFHGLMSGDRQLRQKLTMYAFDMPGHGRSFPPQKVPAGAYTNTEDGYVQIIGAFVKALGLRRPIICGAGMAGQACLAVAIRNREVQSGGVIPLQGSGYISMERPSYERSPYVNQALFNPEWMYSMISPTTPYANKQLLWHLYSGQAYGILHGDLAFSNATFDARPRLASIDTTNCPVYMLTGSYDYATTPSEAQATADKIPGAKHKVMEGLGHFPMTERPGAFKGYLMEAVEFIQAVRREGLGNLRLEREE</sequence>
<gene>
    <name evidence="2" type="ORF">EI97DRAFT_433758</name>
</gene>
<protein>
    <submittedName>
        <fullName evidence="2">Alpha/beta-hydrolase</fullName>
    </submittedName>
</protein>
<dbReference type="InterPro" id="IPR000073">
    <property type="entry name" value="AB_hydrolase_1"/>
</dbReference>
<keyword evidence="2" id="KW-0378">Hydrolase</keyword>
<dbReference type="Pfam" id="PF12697">
    <property type="entry name" value="Abhydrolase_6"/>
    <property type="match status" value="1"/>
</dbReference>
<feature type="domain" description="AB hydrolase-1" evidence="1">
    <location>
        <begin position="188"/>
        <end position="422"/>
    </location>
</feature>
<dbReference type="RefSeq" id="XP_033653351.1">
    <property type="nucleotide sequence ID" value="XM_033798456.1"/>
</dbReference>
<dbReference type="SUPFAM" id="SSF53474">
    <property type="entry name" value="alpha/beta-Hydrolases"/>
    <property type="match status" value="1"/>
</dbReference>